<dbReference type="InterPro" id="IPR029026">
    <property type="entry name" value="tRNA_m1G_MTases_N"/>
</dbReference>
<evidence type="ECO:0000313" key="4">
    <source>
        <dbReference type="EMBL" id="OGF28553.1"/>
    </source>
</evidence>
<gene>
    <name evidence="4" type="ORF">A2242_02640</name>
</gene>
<dbReference type="Pfam" id="PF00588">
    <property type="entry name" value="SpoU_methylase"/>
    <property type="match status" value="1"/>
</dbReference>
<dbReference type="STRING" id="1797995.A2242_02640"/>
<dbReference type="GO" id="GO:0006396">
    <property type="term" value="P:RNA processing"/>
    <property type="evidence" value="ECO:0007669"/>
    <property type="project" value="InterPro"/>
</dbReference>
<dbReference type="InterPro" id="IPR001537">
    <property type="entry name" value="SpoU_MeTrfase"/>
</dbReference>
<reference evidence="4 5" key="1">
    <citation type="journal article" date="2016" name="Nat. Commun.">
        <title>Thousands of microbial genomes shed light on interconnected biogeochemical processes in an aquifer system.</title>
        <authorList>
            <person name="Anantharaman K."/>
            <person name="Brown C.T."/>
            <person name="Hug L.A."/>
            <person name="Sharon I."/>
            <person name="Castelle C.J."/>
            <person name="Probst A.J."/>
            <person name="Thomas B.C."/>
            <person name="Singh A."/>
            <person name="Wilkins M.J."/>
            <person name="Karaoz U."/>
            <person name="Brodie E.L."/>
            <person name="Williams K.H."/>
            <person name="Hubbard S.S."/>
            <person name="Banfield J.F."/>
        </authorList>
    </citation>
    <scope>NUCLEOTIDE SEQUENCE [LARGE SCALE GENOMIC DNA]</scope>
</reference>
<evidence type="ECO:0000256" key="2">
    <source>
        <dbReference type="ARBA" id="ARBA00022679"/>
    </source>
</evidence>
<dbReference type="EMBL" id="MFGC01000009">
    <property type="protein sequence ID" value="OGF28553.1"/>
    <property type="molecule type" value="Genomic_DNA"/>
</dbReference>
<dbReference type="GO" id="GO:0005829">
    <property type="term" value="C:cytosol"/>
    <property type="evidence" value="ECO:0007669"/>
    <property type="project" value="TreeGrafter"/>
</dbReference>
<feature type="domain" description="tRNA/rRNA methyltransferase SpoU type" evidence="3">
    <location>
        <begin position="1"/>
        <end position="152"/>
    </location>
</feature>
<evidence type="ECO:0000256" key="1">
    <source>
        <dbReference type="ARBA" id="ARBA00022603"/>
    </source>
</evidence>
<dbReference type="GO" id="GO:0008173">
    <property type="term" value="F:RNA methyltransferase activity"/>
    <property type="evidence" value="ECO:0007669"/>
    <property type="project" value="InterPro"/>
</dbReference>
<dbReference type="GO" id="GO:0032259">
    <property type="term" value="P:methylation"/>
    <property type="evidence" value="ECO:0007669"/>
    <property type="project" value="UniProtKB-KW"/>
</dbReference>
<name>A0A1F5SQ40_9BACT</name>
<dbReference type="InterPro" id="IPR004441">
    <property type="entry name" value="rRNA_MeTrfase_TrmH"/>
</dbReference>
<dbReference type="CDD" id="cd18097">
    <property type="entry name" value="SpoU-like"/>
    <property type="match status" value="1"/>
</dbReference>
<dbReference type="AlphaFoldDB" id="A0A1F5SQ40"/>
<keyword evidence="1" id="KW-0489">Methyltransferase</keyword>
<dbReference type="PANTHER" id="PTHR46429">
    <property type="entry name" value="23S RRNA (GUANOSINE-2'-O-)-METHYLTRANSFERASE RLMB"/>
    <property type="match status" value="1"/>
</dbReference>
<dbReference type="SUPFAM" id="SSF75217">
    <property type="entry name" value="alpha/beta knot"/>
    <property type="match status" value="1"/>
</dbReference>
<dbReference type="Gene3D" id="3.40.1280.10">
    <property type="match status" value="1"/>
</dbReference>
<dbReference type="InterPro" id="IPR029028">
    <property type="entry name" value="Alpha/beta_knot_MTases"/>
</dbReference>
<sequence length="180" mass="19326">MIVVLDNIRSIYNVGSIFRTADALGVEKIYLCGITPTPIDRFGLKNKALAKVALGAEQSVPWSKVGSTLAAVEKLKQEGYSIIALEQDERAISLFDADLKQSSKKKIALLLGVEVEGLSKEILDQADLIAEIPMRGKKESLNVSVAFGIAGYALTPARNVTHSVAGGPTLSHGEREHNNL</sequence>
<protein>
    <recommendedName>
        <fullName evidence="3">tRNA/rRNA methyltransferase SpoU type domain-containing protein</fullName>
    </recommendedName>
</protein>
<accession>A0A1F5SQ40</accession>
<dbReference type="GO" id="GO:0003723">
    <property type="term" value="F:RNA binding"/>
    <property type="evidence" value="ECO:0007669"/>
    <property type="project" value="InterPro"/>
</dbReference>
<evidence type="ECO:0000313" key="5">
    <source>
        <dbReference type="Proteomes" id="UP000178925"/>
    </source>
</evidence>
<evidence type="ECO:0000259" key="3">
    <source>
        <dbReference type="Pfam" id="PF00588"/>
    </source>
</evidence>
<dbReference type="Proteomes" id="UP000178925">
    <property type="component" value="Unassembled WGS sequence"/>
</dbReference>
<organism evidence="4 5">
    <name type="scientific">Candidatus Falkowbacteria bacterium RIFOXYA2_FULL_47_9</name>
    <dbReference type="NCBI Taxonomy" id="1797995"/>
    <lineage>
        <taxon>Bacteria</taxon>
        <taxon>Candidatus Falkowiibacteriota</taxon>
    </lineage>
</organism>
<proteinExistence type="predicted"/>
<dbReference type="PANTHER" id="PTHR46429:SF1">
    <property type="entry name" value="23S RRNA (GUANOSINE-2'-O-)-METHYLTRANSFERASE RLMB"/>
    <property type="match status" value="1"/>
</dbReference>
<comment type="caution">
    <text evidence="4">The sequence shown here is derived from an EMBL/GenBank/DDBJ whole genome shotgun (WGS) entry which is preliminary data.</text>
</comment>
<keyword evidence="2" id="KW-0808">Transferase</keyword>